<gene>
    <name evidence="2" type="ORF">A2008_09090</name>
</gene>
<dbReference type="SUPFAM" id="SSF53187">
    <property type="entry name" value="Zn-dependent exopeptidases"/>
    <property type="match status" value="1"/>
</dbReference>
<evidence type="ECO:0000313" key="2">
    <source>
        <dbReference type="EMBL" id="OGM02243.1"/>
    </source>
</evidence>
<dbReference type="Gene3D" id="3.40.630.40">
    <property type="entry name" value="Zn-dependent exopeptidases"/>
    <property type="match status" value="1"/>
</dbReference>
<dbReference type="PANTHER" id="PTHR30404">
    <property type="entry name" value="N-ACETYLMURAMOYL-L-ALANINE AMIDASE"/>
    <property type="match status" value="1"/>
</dbReference>
<dbReference type="Proteomes" id="UP000178735">
    <property type="component" value="Unassembled WGS sequence"/>
</dbReference>
<name>A0A1F7WHG5_9BACT</name>
<sequence>MENRRSDLKPGSIKAAKAAALIILFACAILLPSGAARADAKKNSKAGNSFFAKLWNFSAKPERDGKEAYPKSPASHVPLNSKYKTYRVVIDPGHGGKSEKAGLDEGDHWDIKANRFLTRYNYGAYHGDEAEHKIVLDICRMTGEILKSANTDAGWREFSKLLAAYGVKRPNEYRRVNFDTAMTREKSFESPGYTAEANVNRHFRLFDSPESFDADKKPSPAIHPGRMSKINALMPELVLCVHVNSSTNSRARGQASVMIPGYHVFDFVKTVKTRLGVKSALSYFWLLAWFYPDNPVLGNLSRLINDCETYFTGKRSDNKSRIGKRWQMVKWRYCRDDEYDNLLNYKDSDSYWKRERSDYESMRRDGGIAGAGGDNFYASEELIKFIRFGLWQDYINDSAKGVTELSGLKSPGEYLGPHGAPFISDWALPQMVNAVTAYIELGYIENAADRFFLTSKKSVIARSLAVAAYSLVEGFEPKKLPLSKEDLIKNTPSLKAMAAAAVPRTPEKAVEQRKRIVKLVDHLKKELKGGGKLESKQPLNKDAGEEEAYFRTPLVLPLAQRINFEKYGDYFKSVLKQK</sequence>
<proteinExistence type="predicted"/>
<dbReference type="EMBL" id="MGFH01000213">
    <property type="protein sequence ID" value="OGM02243.1"/>
    <property type="molecule type" value="Genomic_DNA"/>
</dbReference>
<dbReference type="AlphaFoldDB" id="A0A1F7WHG5"/>
<evidence type="ECO:0000313" key="3">
    <source>
        <dbReference type="Proteomes" id="UP000178735"/>
    </source>
</evidence>
<dbReference type="PANTHER" id="PTHR30404:SF0">
    <property type="entry name" value="N-ACETYLMURAMOYL-L-ALANINE AMIDASE AMIC"/>
    <property type="match status" value="1"/>
</dbReference>
<keyword evidence="1" id="KW-0378">Hydrolase</keyword>
<dbReference type="STRING" id="1817813.A2008_09090"/>
<evidence type="ECO:0008006" key="4">
    <source>
        <dbReference type="Google" id="ProtNLM"/>
    </source>
</evidence>
<evidence type="ECO:0000256" key="1">
    <source>
        <dbReference type="ARBA" id="ARBA00022801"/>
    </source>
</evidence>
<accession>A0A1F7WHG5</accession>
<dbReference type="GO" id="GO:0008745">
    <property type="term" value="F:N-acetylmuramoyl-L-alanine amidase activity"/>
    <property type="evidence" value="ECO:0007669"/>
    <property type="project" value="TreeGrafter"/>
</dbReference>
<dbReference type="GO" id="GO:0030288">
    <property type="term" value="C:outer membrane-bounded periplasmic space"/>
    <property type="evidence" value="ECO:0007669"/>
    <property type="project" value="TreeGrafter"/>
</dbReference>
<dbReference type="InterPro" id="IPR050695">
    <property type="entry name" value="N-acetylmuramoyl_amidase_3"/>
</dbReference>
<protein>
    <recommendedName>
        <fullName evidence="4">MurNAc-LAA domain-containing protein</fullName>
    </recommendedName>
</protein>
<comment type="caution">
    <text evidence="2">The sequence shown here is derived from an EMBL/GenBank/DDBJ whole genome shotgun (WGS) entry which is preliminary data.</text>
</comment>
<organism evidence="2 3">
    <name type="scientific">Candidatus Wallbacteria bacterium GWC2_49_35</name>
    <dbReference type="NCBI Taxonomy" id="1817813"/>
    <lineage>
        <taxon>Bacteria</taxon>
        <taxon>Candidatus Walliibacteriota</taxon>
    </lineage>
</organism>
<reference evidence="2 3" key="1">
    <citation type="journal article" date="2016" name="Nat. Commun.">
        <title>Thousands of microbial genomes shed light on interconnected biogeochemical processes in an aquifer system.</title>
        <authorList>
            <person name="Anantharaman K."/>
            <person name="Brown C.T."/>
            <person name="Hug L.A."/>
            <person name="Sharon I."/>
            <person name="Castelle C.J."/>
            <person name="Probst A.J."/>
            <person name="Thomas B.C."/>
            <person name="Singh A."/>
            <person name="Wilkins M.J."/>
            <person name="Karaoz U."/>
            <person name="Brodie E.L."/>
            <person name="Williams K.H."/>
            <person name="Hubbard S.S."/>
            <person name="Banfield J.F."/>
        </authorList>
    </citation>
    <scope>NUCLEOTIDE SEQUENCE [LARGE SCALE GENOMIC DNA]</scope>
</reference>